<keyword evidence="2" id="KW-0812">Transmembrane</keyword>
<accession>A0ABV8TGR6</accession>
<comment type="caution">
    <text evidence="3">The sequence shown here is derived from an EMBL/GenBank/DDBJ whole genome shotgun (WGS) entry which is preliminary data.</text>
</comment>
<name>A0ABV8TGR6_9ACTN</name>
<dbReference type="EMBL" id="JBHSDP010000017">
    <property type="protein sequence ID" value="MFC4329765.1"/>
    <property type="molecule type" value="Genomic_DNA"/>
</dbReference>
<keyword evidence="2" id="KW-0472">Membrane</keyword>
<dbReference type="Proteomes" id="UP001595824">
    <property type="component" value="Unassembled WGS sequence"/>
</dbReference>
<keyword evidence="2" id="KW-1133">Transmembrane helix</keyword>
<evidence type="ECO:0000256" key="1">
    <source>
        <dbReference type="SAM" id="MobiDB-lite"/>
    </source>
</evidence>
<proteinExistence type="predicted"/>
<feature type="transmembrane region" description="Helical" evidence="2">
    <location>
        <begin position="45"/>
        <end position="69"/>
    </location>
</feature>
<gene>
    <name evidence="3" type="ORF">ACFPC0_18565</name>
</gene>
<reference evidence="4" key="1">
    <citation type="journal article" date="2019" name="Int. J. Syst. Evol. Microbiol.">
        <title>The Global Catalogue of Microorganisms (GCM) 10K type strain sequencing project: providing services to taxonomists for standard genome sequencing and annotation.</title>
        <authorList>
            <consortium name="The Broad Institute Genomics Platform"/>
            <consortium name="The Broad Institute Genome Sequencing Center for Infectious Disease"/>
            <person name="Wu L."/>
            <person name="Ma J."/>
        </authorList>
    </citation>
    <scope>NUCLEOTIDE SEQUENCE [LARGE SCALE GENOMIC DNA]</scope>
    <source>
        <strain evidence="4">PCU 347</strain>
    </source>
</reference>
<dbReference type="RefSeq" id="WP_018571100.1">
    <property type="nucleotide sequence ID" value="NZ_JBHSDP010000017.1"/>
</dbReference>
<evidence type="ECO:0000313" key="3">
    <source>
        <dbReference type="EMBL" id="MFC4329765.1"/>
    </source>
</evidence>
<keyword evidence="4" id="KW-1185">Reference proteome</keyword>
<sequence length="101" mass="10388">MLLIGLLLLAATGAFTGLAIAGNLSGGPQYTVSILGNDIVTLNTLAIFSAGLALALLFCLGLSMLAGAATHHRHHRVARYGGTDTRPTGGGTTQPDDRRYP</sequence>
<protein>
    <submittedName>
        <fullName evidence="3">Uncharacterized protein</fullName>
    </submittedName>
</protein>
<evidence type="ECO:0000313" key="4">
    <source>
        <dbReference type="Proteomes" id="UP001595824"/>
    </source>
</evidence>
<feature type="region of interest" description="Disordered" evidence="1">
    <location>
        <begin position="76"/>
        <end position="101"/>
    </location>
</feature>
<organism evidence="3 4">
    <name type="scientific">Streptomyces andamanensis</name>
    <dbReference type="NCBI Taxonomy" id="1565035"/>
    <lineage>
        <taxon>Bacteria</taxon>
        <taxon>Bacillati</taxon>
        <taxon>Actinomycetota</taxon>
        <taxon>Actinomycetes</taxon>
        <taxon>Kitasatosporales</taxon>
        <taxon>Streptomycetaceae</taxon>
        <taxon>Streptomyces</taxon>
    </lineage>
</organism>
<evidence type="ECO:0000256" key="2">
    <source>
        <dbReference type="SAM" id="Phobius"/>
    </source>
</evidence>